<proteinExistence type="predicted"/>
<accession>A0A6J5KVM3</accession>
<evidence type="ECO:0000313" key="1">
    <source>
        <dbReference type="EMBL" id="CAB4126568.1"/>
    </source>
</evidence>
<reference evidence="1" key="1">
    <citation type="submission" date="2020-04" db="EMBL/GenBank/DDBJ databases">
        <authorList>
            <person name="Chiriac C."/>
            <person name="Salcher M."/>
            <person name="Ghai R."/>
            <person name="Kavagutti S V."/>
        </authorList>
    </citation>
    <scope>NUCLEOTIDE SEQUENCE</scope>
</reference>
<gene>
    <name evidence="2" type="ORF">UFOVP262_29</name>
    <name evidence="1" type="ORF">UFOVP90_11</name>
</gene>
<organism evidence="1">
    <name type="scientific">uncultured Caudovirales phage</name>
    <dbReference type="NCBI Taxonomy" id="2100421"/>
    <lineage>
        <taxon>Viruses</taxon>
        <taxon>Duplodnaviria</taxon>
        <taxon>Heunggongvirae</taxon>
        <taxon>Uroviricota</taxon>
        <taxon>Caudoviricetes</taxon>
        <taxon>Peduoviridae</taxon>
        <taxon>Maltschvirus</taxon>
        <taxon>Maltschvirus maltsch</taxon>
    </lineage>
</organism>
<name>A0A6J5KVM3_9CAUD</name>
<protein>
    <submittedName>
        <fullName evidence="1">Uncharacterized protein</fullName>
    </submittedName>
</protein>
<sequence>MTKDEVFKLIEDNGLTLHGDIEPFAKMVAKHTLMNIDPSKFISWQEGFEAGVAKEREACAKVCDSFQARDVGMQPAECAGAIRARGQE</sequence>
<dbReference type="EMBL" id="LR796276">
    <property type="protein sequence ID" value="CAB4133799.1"/>
    <property type="molecule type" value="Genomic_DNA"/>
</dbReference>
<dbReference type="EMBL" id="LR796202">
    <property type="protein sequence ID" value="CAB4126568.1"/>
    <property type="molecule type" value="Genomic_DNA"/>
</dbReference>
<evidence type="ECO:0000313" key="2">
    <source>
        <dbReference type="EMBL" id="CAB4133799.1"/>
    </source>
</evidence>